<dbReference type="Proteomes" id="UP000325672">
    <property type="component" value="Unassembled WGS sequence"/>
</dbReference>
<protein>
    <submittedName>
        <fullName evidence="2">Uncharacterized protein</fullName>
    </submittedName>
</protein>
<reference evidence="2 3" key="1">
    <citation type="submission" date="2019-04" db="EMBL/GenBank/DDBJ databases">
        <title>Friends and foes A comparative genomics study of 23 Aspergillus species from section Flavi.</title>
        <authorList>
            <consortium name="DOE Joint Genome Institute"/>
            <person name="Kjaerbolling I."/>
            <person name="Vesth T."/>
            <person name="Frisvad J.C."/>
            <person name="Nybo J.L."/>
            <person name="Theobald S."/>
            <person name="Kildgaard S."/>
            <person name="Isbrandt T."/>
            <person name="Kuo A."/>
            <person name="Sato A."/>
            <person name="Lyhne E.K."/>
            <person name="Kogle M.E."/>
            <person name="Wiebenga A."/>
            <person name="Kun R.S."/>
            <person name="Lubbers R.J."/>
            <person name="Makela M.R."/>
            <person name="Barry K."/>
            <person name="Chovatia M."/>
            <person name="Clum A."/>
            <person name="Daum C."/>
            <person name="Haridas S."/>
            <person name="He G."/>
            <person name="LaButti K."/>
            <person name="Lipzen A."/>
            <person name="Mondo S."/>
            <person name="Riley R."/>
            <person name="Salamov A."/>
            <person name="Simmons B.A."/>
            <person name="Magnuson J.K."/>
            <person name="Henrissat B."/>
            <person name="Mortensen U.H."/>
            <person name="Larsen T.O."/>
            <person name="Devries R.P."/>
            <person name="Grigoriev I.V."/>
            <person name="Machida M."/>
            <person name="Baker S.E."/>
            <person name="Andersen M.R."/>
        </authorList>
    </citation>
    <scope>NUCLEOTIDE SEQUENCE [LARGE SCALE GENOMIC DNA]</scope>
    <source>
        <strain evidence="2 3">CBS 117625</strain>
    </source>
</reference>
<sequence>MKCVMLPSVRCKAIDSTIFFFFCFTLLGCRFLGICFILFVLDLVRSSPTQGILPQHIFTLSRNPRFVTWSLECCYVSSFPPYCVQTCVVGGLRILQIKKYLPLESMTVLSTNLMILDGYGARTSFKRTLRALWHHEFSLK</sequence>
<evidence type="ECO:0000256" key="1">
    <source>
        <dbReference type="SAM" id="Phobius"/>
    </source>
</evidence>
<accession>A0A5N6SQY8</accession>
<name>A0A5N6SQY8_ASPPS</name>
<dbReference type="GeneID" id="43635532"/>
<gene>
    <name evidence="2" type="ORF">BDV38DRAFT_133369</name>
</gene>
<dbReference type="RefSeq" id="XP_031911856.1">
    <property type="nucleotide sequence ID" value="XM_032051322.1"/>
</dbReference>
<feature type="transmembrane region" description="Helical" evidence="1">
    <location>
        <begin position="18"/>
        <end position="41"/>
    </location>
</feature>
<proteinExistence type="predicted"/>
<keyword evidence="3" id="KW-1185">Reference proteome</keyword>
<dbReference type="PROSITE" id="PS51257">
    <property type="entry name" value="PROKAR_LIPOPROTEIN"/>
    <property type="match status" value="1"/>
</dbReference>
<evidence type="ECO:0000313" key="2">
    <source>
        <dbReference type="EMBL" id="KAE8135793.1"/>
    </source>
</evidence>
<keyword evidence="1" id="KW-1133">Transmembrane helix</keyword>
<keyword evidence="1" id="KW-0812">Transmembrane</keyword>
<organism evidence="2 3">
    <name type="scientific">Aspergillus pseudotamarii</name>
    <dbReference type="NCBI Taxonomy" id="132259"/>
    <lineage>
        <taxon>Eukaryota</taxon>
        <taxon>Fungi</taxon>
        <taxon>Dikarya</taxon>
        <taxon>Ascomycota</taxon>
        <taxon>Pezizomycotina</taxon>
        <taxon>Eurotiomycetes</taxon>
        <taxon>Eurotiomycetidae</taxon>
        <taxon>Eurotiales</taxon>
        <taxon>Aspergillaceae</taxon>
        <taxon>Aspergillus</taxon>
        <taxon>Aspergillus subgen. Circumdati</taxon>
    </lineage>
</organism>
<dbReference type="AlphaFoldDB" id="A0A5N6SQY8"/>
<dbReference type="EMBL" id="ML743590">
    <property type="protein sequence ID" value="KAE8135793.1"/>
    <property type="molecule type" value="Genomic_DNA"/>
</dbReference>
<keyword evidence="1" id="KW-0472">Membrane</keyword>
<evidence type="ECO:0000313" key="3">
    <source>
        <dbReference type="Proteomes" id="UP000325672"/>
    </source>
</evidence>